<dbReference type="EMBL" id="HBEC01003950">
    <property type="protein sequence ID" value="CAD8281775.1"/>
    <property type="molecule type" value="Transcribed_RNA"/>
</dbReference>
<dbReference type="Pfam" id="PF04749">
    <property type="entry name" value="PLAC8"/>
    <property type="match status" value="1"/>
</dbReference>
<evidence type="ECO:0000313" key="2">
    <source>
        <dbReference type="EMBL" id="CAD8281775.1"/>
    </source>
</evidence>
<proteinExistence type="predicted"/>
<sequence length="156" mass="17235">MPDFGKCGAAFGELAPAFSEAIEWVTSQKWLSCEETGTKDYVQNPSCVCWYNLPLCLGNCCIPCCVCATGARNLEKMNGKSYEANCVSACLLNCCCYFGVCWYAKQRSEFRKKYDIKGSDGMDCLNACCFGPCAICQDANQLMKETDYKVPMAQLS</sequence>
<dbReference type="NCBIfam" id="TIGR01571">
    <property type="entry name" value="A_thal_Cys_rich"/>
    <property type="match status" value="1"/>
</dbReference>
<protein>
    <submittedName>
        <fullName evidence="1">Uncharacterized protein</fullName>
    </submittedName>
</protein>
<gene>
    <name evidence="1" type="ORF">CEUR00632_LOCUS1809</name>
    <name evidence="2" type="ORF">CEUR00632_LOCUS1810</name>
</gene>
<name>A0A6U2CBQ2_9CHLO</name>
<dbReference type="AlphaFoldDB" id="A0A6U2CBQ2"/>
<accession>A0A6U2CBQ2</accession>
<reference evidence="1" key="1">
    <citation type="submission" date="2021-01" db="EMBL/GenBank/DDBJ databases">
        <authorList>
            <person name="Corre E."/>
            <person name="Pelletier E."/>
            <person name="Niang G."/>
            <person name="Scheremetjew M."/>
            <person name="Finn R."/>
            <person name="Kale V."/>
            <person name="Holt S."/>
            <person name="Cochrane G."/>
            <person name="Meng A."/>
            <person name="Brown T."/>
            <person name="Cohen L."/>
        </authorList>
    </citation>
    <scope>NUCLEOTIDE SEQUENCE</scope>
    <source>
        <strain evidence="1">CCMP219</strain>
    </source>
</reference>
<dbReference type="InterPro" id="IPR006461">
    <property type="entry name" value="PLAC_motif_containing"/>
</dbReference>
<evidence type="ECO:0000313" key="1">
    <source>
        <dbReference type="EMBL" id="CAD8281774.1"/>
    </source>
</evidence>
<dbReference type="EMBL" id="HBEC01003949">
    <property type="protein sequence ID" value="CAD8281774.1"/>
    <property type="molecule type" value="Transcribed_RNA"/>
</dbReference>
<organism evidence="1">
    <name type="scientific">Chlamydomonas euryale</name>
    <dbReference type="NCBI Taxonomy" id="1486919"/>
    <lineage>
        <taxon>Eukaryota</taxon>
        <taxon>Viridiplantae</taxon>
        <taxon>Chlorophyta</taxon>
        <taxon>core chlorophytes</taxon>
        <taxon>Chlorophyceae</taxon>
        <taxon>CS clade</taxon>
        <taxon>Chlamydomonadales</taxon>
        <taxon>Chlamydomonadaceae</taxon>
        <taxon>Chlamydomonas</taxon>
    </lineage>
</organism>